<keyword evidence="16" id="KW-0391">Immunity</keyword>
<dbReference type="InterPro" id="IPR001650">
    <property type="entry name" value="Helicase_C-like"/>
</dbReference>
<keyword evidence="6" id="KW-0597">Phosphoprotein</keyword>
<dbReference type="InterPro" id="IPR011545">
    <property type="entry name" value="DEAD/DEAH_box_helicase_dom"/>
</dbReference>
<protein>
    <recommendedName>
        <fullName evidence="3">RNA helicase</fullName>
        <ecNumber evidence="3">3.6.4.13</ecNumber>
    </recommendedName>
</protein>
<keyword evidence="9" id="KW-0677">Repeat</keyword>
<evidence type="ECO:0000259" key="21">
    <source>
        <dbReference type="PROSITE" id="PS51194"/>
    </source>
</evidence>
<dbReference type="GO" id="GO:0003727">
    <property type="term" value="F:single-stranded RNA binding"/>
    <property type="evidence" value="ECO:0007669"/>
    <property type="project" value="TreeGrafter"/>
</dbReference>
<dbReference type="SMART" id="SM00487">
    <property type="entry name" value="DEXDc"/>
    <property type="match status" value="1"/>
</dbReference>
<dbReference type="PANTHER" id="PTHR14074:SF16">
    <property type="entry name" value="ANTIVIRAL INNATE IMMUNE RESPONSE RECEPTOR RIG-I"/>
    <property type="match status" value="1"/>
</dbReference>
<keyword evidence="10" id="KW-0547">Nucleotide-binding</keyword>
<reference evidence="23" key="1">
    <citation type="submission" date="2015-06" db="EMBL/GenBank/DDBJ databases">
        <title>Structural and functional studies of the signal transducer and activator of transcription 1 gene from Anguilla japonica.</title>
        <authorList>
            <person name="Feng J."/>
        </authorList>
    </citation>
    <scope>NUCLEOTIDE SEQUENCE</scope>
</reference>
<dbReference type="GO" id="GO:0005737">
    <property type="term" value="C:cytoplasm"/>
    <property type="evidence" value="ECO:0007669"/>
    <property type="project" value="UniProtKB-SubCell"/>
</dbReference>
<keyword evidence="7" id="KW-0399">Innate immunity</keyword>
<dbReference type="EC" id="3.6.4.13" evidence="3"/>
<dbReference type="InterPro" id="IPR011029">
    <property type="entry name" value="DEATH-like_dom_sf"/>
</dbReference>
<feature type="domain" description="RLR CTR" evidence="22">
    <location>
        <begin position="795"/>
        <end position="926"/>
    </location>
</feature>
<dbReference type="SUPFAM" id="SSF47986">
    <property type="entry name" value="DEATH domain"/>
    <property type="match status" value="1"/>
</dbReference>
<dbReference type="InterPro" id="IPR041204">
    <property type="entry name" value="RIG-I-like_C"/>
</dbReference>
<dbReference type="GO" id="GO:0008270">
    <property type="term" value="F:zinc ion binding"/>
    <property type="evidence" value="ECO:0007669"/>
    <property type="project" value="TreeGrafter"/>
</dbReference>
<keyword evidence="17" id="KW-0694">RNA-binding</keyword>
<dbReference type="PROSITE" id="PS51789">
    <property type="entry name" value="RLR_CTR"/>
    <property type="match status" value="1"/>
</dbReference>
<dbReference type="Gene3D" id="1.10.533.10">
    <property type="entry name" value="Death Domain, Fas"/>
    <property type="match status" value="2"/>
</dbReference>
<keyword evidence="14" id="KW-0067">ATP-binding</keyword>
<name>A0A4Y1JLT4_ANGJA</name>
<dbReference type="InterPro" id="IPR021673">
    <property type="entry name" value="RLR_CTR"/>
</dbReference>
<feature type="domain" description="Helicase C-terminal" evidence="21">
    <location>
        <begin position="611"/>
        <end position="772"/>
    </location>
</feature>
<keyword evidence="4" id="KW-0963">Cytoplasm</keyword>
<dbReference type="PROSITE" id="PS51194">
    <property type="entry name" value="HELICASE_CTER"/>
    <property type="match status" value="1"/>
</dbReference>
<dbReference type="SUPFAM" id="SSF52540">
    <property type="entry name" value="P-loop containing nucleoside triphosphate hydrolases"/>
    <property type="match status" value="2"/>
</dbReference>
<evidence type="ECO:0000256" key="16">
    <source>
        <dbReference type="ARBA" id="ARBA00022859"/>
    </source>
</evidence>
<dbReference type="Gene3D" id="1.20.1320.30">
    <property type="match status" value="1"/>
</dbReference>
<sequence>MTNKDVLRQYQTYITNIIQPSCILPLVDFLTDHEDQIQTVEDQKGLTEAATLMMSLIYDLPETQGWFRMLLNGFSNAGYSTLAEAIESNDFADIEKAAVHKEVVRKLRVMLANQLKPLEILLYMPEVLLPSQRQRVERITELKGKVHGTHTLLDFLLRTDNPRWYTCFLDALRKGGYDQVVNVLDDQNGNASEQSGVDSKEEALEEMEISFSEEAGPSNLFASADAEKDGCQPTLNYDAPSSVALRNYQLELAEPALKGKNTIICAPTGSGKTMVAMEICRHHLEQSTEERGRKVVFLANTIPLCQQQMEMFQKYFENTDFGVTGHFGDDANPIAIRVSVETYEIIVMTPKLLEINLEDGTIPGLSTFTLIFFDECHHTMKNHAYNAIMKMYLDIKLGPEPTPLPQIVGLTASVGVGKSKNERDAREHIYQLCANLDTDTISTVRQNEEELSSHVFVPDKDTRIAKRRVANPFMDIVLELMARVESLANNTYNIDSLSKIPRSTRGSQCYEQWIVEVQRNCKVLRLDNEDEEKKVCRKLVTCAEHLRKYNDCLIISEDARVKDAFKYLQEHFDNLDPEFFDETDEKLVNYFQEKKAKLKNVANDNGTDNPKLSELQLVFEEQYRFKPETRTILFVRTRALAEAIKEWVLETPTLTHLRPKVLIGRRKTDKVEGMSLSNQKAALGAFQEGGSKLLIATSVADEGIDIASCNLVLLYDYVGNVIKMVQTRGRGRAKDSLCILITSNSESATKEQINIIHEKMMYDAIKSIQRIDHTHFLAKVNKMQTIMKKTHDIERQRAQTRSQETDLFVLLCGKCRKLACNSKDIRVIKNSHRVVINKDFIDLCNVTPHPKPKKYDDVEMKRKIACKDCNRDWGIMGSYLGLPELPLLKTEGFIFVNSRTQSRPRVNKWQDFPGVIEEFNILDMSSTAQGEGV</sequence>
<evidence type="ECO:0000256" key="2">
    <source>
        <dbReference type="ARBA" id="ARBA00006866"/>
    </source>
</evidence>
<accession>A0A4Y1JLT4</accession>
<dbReference type="Pfam" id="PF00271">
    <property type="entry name" value="Helicase_C"/>
    <property type="match status" value="1"/>
</dbReference>
<keyword evidence="12" id="KW-0347">Helicase</keyword>
<evidence type="ECO:0000259" key="20">
    <source>
        <dbReference type="PROSITE" id="PS51192"/>
    </source>
</evidence>
<evidence type="ECO:0000256" key="14">
    <source>
        <dbReference type="ARBA" id="ARBA00022840"/>
    </source>
</evidence>
<dbReference type="GO" id="GO:0002753">
    <property type="term" value="P:cytoplasmic pattern recognition receptor signaling pathway"/>
    <property type="evidence" value="ECO:0007669"/>
    <property type="project" value="TreeGrafter"/>
</dbReference>
<dbReference type="Pfam" id="PF16739">
    <property type="entry name" value="CARD_2"/>
    <property type="match status" value="2"/>
</dbReference>
<dbReference type="InterPro" id="IPR027417">
    <property type="entry name" value="P-loop_NTPase"/>
</dbReference>
<comment type="catalytic activity">
    <reaction evidence="19">
        <text>ATP + H2O = ADP + phosphate + H(+)</text>
        <dbReference type="Rhea" id="RHEA:13065"/>
        <dbReference type="ChEBI" id="CHEBI:15377"/>
        <dbReference type="ChEBI" id="CHEBI:15378"/>
        <dbReference type="ChEBI" id="CHEBI:30616"/>
        <dbReference type="ChEBI" id="CHEBI:43474"/>
        <dbReference type="ChEBI" id="CHEBI:456216"/>
        <dbReference type="EC" id="3.6.4.13"/>
    </reaction>
    <physiologicalReaction direction="left-to-right" evidence="19">
        <dbReference type="Rhea" id="RHEA:13066"/>
    </physiologicalReaction>
</comment>
<keyword evidence="15" id="KW-0832">Ubl conjugation</keyword>
<evidence type="ECO:0000256" key="12">
    <source>
        <dbReference type="ARBA" id="ARBA00022806"/>
    </source>
</evidence>
<feature type="domain" description="Helicase ATP-binding" evidence="20">
    <location>
        <begin position="253"/>
        <end position="432"/>
    </location>
</feature>
<dbReference type="Pfam" id="PF11648">
    <property type="entry name" value="RIG-I_C-RD"/>
    <property type="match status" value="1"/>
</dbReference>
<evidence type="ECO:0000256" key="7">
    <source>
        <dbReference type="ARBA" id="ARBA00022588"/>
    </source>
</evidence>
<dbReference type="InterPro" id="IPR038557">
    <property type="entry name" value="RLR_C_sf"/>
</dbReference>
<evidence type="ECO:0000256" key="18">
    <source>
        <dbReference type="ARBA" id="ARBA00023118"/>
    </source>
</evidence>
<evidence type="ECO:0000256" key="19">
    <source>
        <dbReference type="ARBA" id="ARBA00049390"/>
    </source>
</evidence>
<evidence type="ECO:0000256" key="17">
    <source>
        <dbReference type="ARBA" id="ARBA00022884"/>
    </source>
</evidence>
<evidence type="ECO:0000256" key="9">
    <source>
        <dbReference type="ARBA" id="ARBA00022737"/>
    </source>
</evidence>
<keyword evidence="8" id="KW-0479">Metal-binding</keyword>
<keyword evidence="18" id="KW-0051">Antiviral defense</keyword>
<evidence type="ECO:0000256" key="1">
    <source>
        <dbReference type="ARBA" id="ARBA00004496"/>
    </source>
</evidence>
<keyword evidence="11" id="KW-0378">Hydrolase</keyword>
<organism evidence="23">
    <name type="scientific">Anguilla japonica</name>
    <name type="common">Japanese eel</name>
    <dbReference type="NCBI Taxonomy" id="7937"/>
    <lineage>
        <taxon>Eukaryota</taxon>
        <taxon>Metazoa</taxon>
        <taxon>Chordata</taxon>
        <taxon>Craniata</taxon>
        <taxon>Vertebrata</taxon>
        <taxon>Euteleostomi</taxon>
        <taxon>Actinopterygii</taxon>
        <taxon>Neopterygii</taxon>
        <taxon>Teleostei</taxon>
        <taxon>Anguilliformes</taxon>
        <taxon>Anguillidae</taxon>
        <taxon>Anguilla</taxon>
    </lineage>
</organism>
<dbReference type="Pfam" id="PF18119">
    <property type="entry name" value="RIG-I_C"/>
    <property type="match status" value="1"/>
</dbReference>
<evidence type="ECO:0000256" key="6">
    <source>
        <dbReference type="ARBA" id="ARBA00022553"/>
    </source>
</evidence>
<evidence type="ECO:0000256" key="15">
    <source>
        <dbReference type="ARBA" id="ARBA00022843"/>
    </source>
</evidence>
<dbReference type="Gene3D" id="3.40.50.300">
    <property type="entry name" value="P-loop containing nucleotide triphosphate hydrolases"/>
    <property type="match status" value="2"/>
</dbReference>
<keyword evidence="5" id="KW-1017">Isopeptide bond</keyword>
<dbReference type="AlphaFoldDB" id="A0A4Y1JLT4"/>
<dbReference type="GO" id="GO:0140374">
    <property type="term" value="P:antiviral innate immune response"/>
    <property type="evidence" value="ECO:0007669"/>
    <property type="project" value="TreeGrafter"/>
</dbReference>
<evidence type="ECO:0000256" key="13">
    <source>
        <dbReference type="ARBA" id="ARBA00022833"/>
    </source>
</evidence>
<evidence type="ECO:0000256" key="3">
    <source>
        <dbReference type="ARBA" id="ARBA00012552"/>
    </source>
</evidence>
<comment type="similarity">
    <text evidence="2">Belongs to the helicase family. RLR subfamily.</text>
</comment>
<evidence type="ECO:0000256" key="8">
    <source>
        <dbReference type="ARBA" id="ARBA00022723"/>
    </source>
</evidence>
<dbReference type="EMBL" id="KT156978">
    <property type="protein sequence ID" value="ALD49743.1"/>
    <property type="molecule type" value="mRNA"/>
</dbReference>
<dbReference type="GO" id="GO:0016787">
    <property type="term" value="F:hydrolase activity"/>
    <property type="evidence" value="ECO:0007669"/>
    <property type="project" value="UniProtKB-KW"/>
</dbReference>
<dbReference type="CDD" id="cd15805">
    <property type="entry name" value="RIG-I_C"/>
    <property type="match status" value="1"/>
</dbReference>
<dbReference type="GO" id="GO:0005524">
    <property type="term" value="F:ATP binding"/>
    <property type="evidence" value="ECO:0007669"/>
    <property type="project" value="UniProtKB-KW"/>
</dbReference>
<dbReference type="Pfam" id="PF00270">
    <property type="entry name" value="DEAD"/>
    <property type="match status" value="1"/>
</dbReference>
<dbReference type="InterPro" id="IPR051363">
    <property type="entry name" value="RLR_Helicase"/>
</dbReference>
<dbReference type="InterPro" id="IPR014001">
    <property type="entry name" value="Helicase_ATP-bd"/>
</dbReference>
<comment type="subcellular location">
    <subcellularLocation>
        <location evidence="1">Cytoplasm</location>
    </subcellularLocation>
</comment>
<evidence type="ECO:0000256" key="11">
    <source>
        <dbReference type="ARBA" id="ARBA00022801"/>
    </source>
</evidence>
<dbReference type="InterPro" id="IPR031964">
    <property type="entry name" value="CARD_dom"/>
</dbReference>
<dbReference type="GO" id="GO:0003724">
    <property type="term" value="F:RNA helicase activity"/>
    <property type="evidence" value="ECO:0007669"/>
    <property type="project" value="UniProtKB-EC"/>
</dbReference>
<dbReference type="PANTHER" id="PTHR14074">
    <property type="entry name" value="HELICASE WITH DEATH DOMAIN-RELATED"/>
    <property type="match status" value="1"/>
</dbReference>
<evidence type="ECO:0000313" key="23">
    <source>
        <dbReference type="EMBL" id="ALD49743.1"/>
    </source>
</evidence>
<evidence type="ECO:0000256" key="5">
    <source>
        <dbReference type="ARBA" id="ARBA00022499"/>
    </source>
</evidence>
<dbReference type="GO" id="GO:0003725">
    <property type="term" value="F:double-stranded RNA binding"/>
    <property type="evidence" value="ECO:0007669"/>
    <property type="project" value="TreeGrafter"/>
</dbReference>
<keyword evidence="13" id="KW-0862">Zinc</keyword>
<dbReference type="SMART" id="SM00490">
    <property type="entry name" value="HELICc"/>
    <property type="match status" value="1"/>
</dbReference>
<evidence type="ECO:0000259" key="22">
    <source>
        <dbReference type="PROSITE" id="PS51789"/>
    </source>
</evidence>
<dbReference type="PROSITE" id="PS51192">
    <property type="entry name" value="HELICASE_ATP_BIND_1"/>
    <property type="match status" value="1"/>
</dbReference>
<evidence type="ECO:0000256" key="4">
    <source>
        <dbReference type="ARBA" id="ARBA00022490"/>
    </source>
</evidence>
<evidence type="ECO:0000256" key="10">
    <source>
        <dbReference type="ARBA" id="ARBA00022741"/>
    </source>
</evidence>
<dbReference type="Gene3D" id="2.170.150.30">
    <property type="entry name" value="RIG-I-like receptor, C-terminal regulatory domain"/>
    <property type="match status" value="1"/>
</dbReference>
<proteinExistence type="evidence at transcript level"/>